<sequence>MNKIEMDNNNLYINYCKYILEDKGFFDIPKDERRLVLIDGSNLLYLMANQIENGKFKVNITDIALILNSYFRDTFGNSNFIIDIVLKHMYSFLPETISQKQKVDNVIYSYVRRPIANDIHEGDLSEEDLAMERRNKSYDDAVIFSKLYAYSNFIPKENIILISCDKYADYKSVFRLVKSGYDIHAVEVSHYFTHQDDYLHTQSYLHNFEYNEENTVQDDIEDILKHVRRVSSIPIRKYIYNMLGLSRYVPRASCSPDIPNVLPTP</sequence>
<dbReference type="Proteomes" id="UP000236316">
    <property type="component" value="Segment"/>
</dbReference>
<keyword evidence="2" id="KW-1185">Reference proteome</keyword>
<organism evidence="1">
    <name type="scientific">Orpheovirus IHUMI-LCC2</name>
    <dbReference type="NCBI Taxonomy" id="2023057"/>
    <lineage>
        <taxon>Viruses</taxon>
        <taxon>Varidnaviria</taxon>
        <taxon>Bamfordvirae</taxon>
        <taxon>Nucleocytoviricota</taxon>
        <taxon>Megaviricetes</taxon>
        <taxon>Pimascovirales</taxon>
        <taxon>Ocovirineae</taxon>
        <taxon>Orpheoviridae</taxon>
        <taxon>Alphaorpheovirus</taxon>
        <taxon>Alphaorpheovirus massiliense</taxon>
    </lineage>
</organism>
<evidence type="ECO:0000313" key="2">
    <source>
        <dbReference type="Proteomes" id="UP000236316"/>
    </source>
</evidence>
<reference evidence="1" key="1">
    <citation type="submission" date="2017-08" db="EMBL/GenBank/DDBJ databases">
        <authorList>
            <consortium name="Urmite Genomes"/>
        </authorList>
    </citation>
    <scope>NUCLEOTIDE SEQUENCE [LARGE SCALE GENOMIC DNA]</scope>
    <source>
        <strain evidence="1">IHUMI-LCC2</strain>
    </source>
</reference>
<evidence type="ECO:0000313" key="1">
    <source>
        <dbReference type="EMBL" id="SNW62656.1"/>
    </source>
</evidence>
<dbReference type="GeneID" id="35382575"/>
<protein>
    <submittedName>
        <fullName evidence="1">Uncharacterized protein</fullName>
    </submittedName>
</protein>
<dbReference type="RefSeq" id="YP_009448958.1">
    <property type="nucleotide sequence ID" value="NC_036594.1"/>
</dbReference>
<dbReference type="EMBL" id="LT906555">
    <property type="protein sequence ID" value="SNW62656.1"/>
    <property type="molecule type" value="Genomic_DNA"/>
</dbReference>
<dbReference type="KEGG" id="vg:35382575"/>
<proteinExistence type="predicted"/>
<name>A0A2I2L559_9VIRU</name>
<gene>
    <name evidence="1" type="ORF">ORPV_752</name>
</gene>
<accession>A0A2I2L559</accession>